<evidence type="ECO:0000313" key="2">
    <source>
        <dbReference type="Proteomes" id="UP001314169"/>
    </source>
</evidence>
<reference evidence="1" key="1">
    <citation type="submission" date="2023-12" db="EMBL/GenBank/DDBJ databases">
        <authorList>
            <person name="Brown T."/>
        </authorList>
    </citation>
    <scope>NUCLEOTIDE SEQUENCE</scope>
</reference>
<protein>
    <submittedName>
        <fullName evidence="1">Uncharacterized protein</fullName>
    </submittedName>
</protein>
<dbReference type="Proteomes" id="UP001314169">
    <property type="component" value="Chromosome 15"/>
</dbReference>
<dbReference type="EMBL" id="OY882872">
    <property type="protein sequence ID" value="CAK6436813.1"/>
    <property type="molecule type" value="Genomic_DNA"/>
</dbReference>
<accession>A0ABN9ZFT6</accession>
<gene>
    <name evidence="1" type="ORF">MPIPNATIZW_LOCUS5119</name>
</gene>
<proteinExistence type="predicted"/>
<evidence type="ECO:0000313" key="1">
    <source>
        <dbReference type="EMBL" id="CAK6436813.1"/>
    </source>
</evidence>
<sequence length="119" mass="13221">MGNAVYLASPVSLPPWLESYEGYIFPGLCQVLSCPHLLKCTIQVQEGEDQFPHFSDSDCVCTVPLLETGPACAFWLRCRSGEGRRSILGNFQMEEQNISVEPASVSSLMQICITFRAWS</sequence>
<keyword evidence="2" id="KW-1185">Reference proteome</keyword>
<organism evidence="1 2">
    <name type="scientific">Pipistrellus nathusii</name>
    <name type="common">Nathusius' pipistrelle</name>
    <dbReference type="NCBI Taxonomy" id="59473"/>
    <lineage>
        <taxon>Eukaryota</taxon>
        <taxon>Metazoa</taxon>
        <taxon>Chordata</taxon>
        <taxon>Craniata</taxon>
        <taxon>Vertebrata</taxon>
        <taxon>Euteleostomi</taxon>
        <taxon>Mammalia</taxon>
        <taxon>Eutheria</taxon>
        <taxon>Laurasiatheria</taxon>
        <taxon>Chiroptera</taxon>
        <taxon>Yangochiroptera</taxon>
        <taxon>Vespertilionidae</taxon>
        <taxon>Pipistrellus</taxon>
    </lineage>
</organism>
<name>A0ABN9ZFT6_PIPNA</name>